<evidence type="ECO:0000256" key="1">
    <source>
        <dbReference type="SAM" id="MobiDB-lite"/>
    </source>
</evidence>
<accession>A0ABY1KVF0</accession>
<reference evidence="2 3" key="1">
    <citation type="submission" date="2017-01" db="EMBL/GenBank/DDBJ databases">
        <authorList>
            <person name="Varghese N."/>
            <person name="Submissions S."/>
        </authorList>
    </citation>
    <scope>NUCLEOTIDE SEQUENCE [LARGE SCALE GENOMIC DNA]</scope>
    <source>
        <strain evidence="2 3">DSM 22782</strain>
    </source>
</reference>
<dbReference type="Proteomes" id="UP000199777">
    <property type="component" value="Unassembled WGS sequence"/>
</dbReference>
<comment type="caution">
    <text evidence="2">The sequence shown here is derived from an EMBL/GenBank/DDBJ whole genome shotgun (WGS) entry which is preliminary data.</text>
</comment>
<evidence type="ECO:0000313" key="2">
    <source>
        <dbReference type="EMBL" id="SIS82802.1"/>
    </source>
</evidence>
<protein>
    <recommendedName>
        <fullName evidence="4">Transposase</fullName>
    </recommendedName>
</protein>
<feature type="region of interest" description="Disordered" evidence="1">
    <location>
        <begin position="28"/>
        <end position="51"/>
    </location>
</feature>
<proteinExistence type="predicted"/>
<dbReference type="EMBL" id="FTOK01000006">
    <property type="protein sequence ID" value="SIS82802.1"/>
    <property type="molecule type" value="Genomic_DNA"/>
</dbReference>
<name>A0ABY1KVF0_9BACI</name>
<feature type="compositionally biased region" description="Basic and acidic residues" evidence="1">
    <location>
        <begin position="28"/>
        <end position="39"/>
    </location>
</feature>
<gene>
    <name evidence="2" type="ORF">SAMN05421758_106212</name>
</gene>
<keyword evidence="3" id="KW-1185">Reference proteome</keyword>
<sequence>MVSDECNTKWSTRKLRGFKKANPELHAMFEERYGPKNESEEGNSPSSEDHPTVLHKLIEGTYKNTNYINNILMSK</sequence>
<evidence type="ECO:0008006" key="4">
    <source>
        <dbReference type="Google" id="ProtNLM"/>
    </source>
</evidence>
<organism evidence="2 3">
    <name type="scientific">Salimicrobium salexigens</name>
    <dbReference type="NCBI Taxonomy" id="908941"/>
    <lineage>
        <taxon>Bacteria</taxon>
        <taxon>Bacillati</taxon>
        <taxon>Bacillota</taxon>
        <taxon>Bacilli</taxon>
        <taxon>Bacillales</taxon>
        <taxon>Bacillaceae</taxon>
        <taxon>Salimicrobium</taxon>
    </lineage>
</organism>
<evidence type="ECO:0000313" key="3">
    <source>
        <dbReference type="Proteomes" id="UP000199777"/>
    </source>
</evidence>